<dbReference type="SMART" id="SM00388">
    <property type="entry name" value="HisKA"/>
    <property type="match status" value="1"/>
</dbReference>
<evidence type="ECO:0000256" key="8">
    <source>
        <dbReference type="ARBA" id="ARBA00022840"/>
    </source>
</evidence>
<keyword evidence="9" id="KW-0902">Two-component regulatory system</keyword>
<dbReference type="GO" id="GO:0016301">
    <property type="term" value="F:kinase activity"/>
    <property type="evidence" value="ECO:0007669"/>
    <property type="project" value="UniProtKB-KW"/>
</dbReference>
<evidence type="ECO:0000256" key="2">
    <source>
        <dbReference type="ARBA" id="ARBA00004236"/>
    </source>
</evidence>
<gene>
    <name evidence="12" type="ORF">P8192_14000</name>
</gene>
<dbReference type="Proteomes" id="UP001219037">
    <property type="component" value="Chromosome"/>
</dbReference>
<dbReference type="EC" id="2.7.13.3" evidence="3"/>
<dbReference type="CDD" id="cd00082">
    <property type="entry name" value="HisKA"/>
    <property type="match status" value="1"/>
</dbReference>
<dbReference type="InterPro" id="IPR036890">
    <property type="entry name" value="HATPase_C_sf"/>
</dbReference>
<evidence type="ECO:0000259" key="11">
    <source>
        <dbReference type="SMART" id="SM00388"/>
    </source>
</evidence>
<comment type="subcellular location">
    <subcellularLocation>
        <location evidence="2">Cell membrane</location>
    </subcellularLocation>
</comment>
<evidence type="ECO:0000256" key="9">
    <source>
        <dbReference type="ARBA" id="ARBA00023012"/>
    </source>
</evidence>
<proteinExistence type="predicted"/>
<dbReference type="RefSeq" id="WP_278157612.1">
    <property type="nucleotide sequence ID" value="NZ_CP121252.1"/>
</dbReference>
<name>A0ABY8H780_9MICC</name>
<organism evidence="12 13">
    <name type="scientific">Citricoccus muralis</name>
    <dbReference type="NCBI Taxonomy" id="169134"/>
    <lineage>
        <taxon>Bacteria</taxon>
        <taxon>Bacillati</taxon>
        <taxon>Actinomycetota</taxon>
        <taxon>Actinomycetes</taxon>
        <taxon>Micrococcales</taxon>
        <taxon>Micrococcaceae</taxon>
        <taxon>Citricoccus</taxon>
    </lineage>
</organism>
<dbReference type="Pfam" id="PF02518">
    <property type="entry name" value="HATPase_c"/>
    <property type="match status" value="1"/>
</dbReference>
<evidence type="ECO:0000256" key="4">
    <source>
        <dbReference type="ARBA" id="ARBA00022553"/>
    </source>
</evidence>
<dbReference type="CDD" id="cd00075">
    <property type="entry name" value="HATPase"/>
    <property type="match status" value="1"/>
</dbReference>
<dbReference type="Gene3D" id="1.10.287.130">
    <property type="match status" value="1"/>
</dbReference>
<keyword evidence="5" id="KW-0808">Transferase</keyword>
<dbReference type="SUPFAM" id="SSF47384">
    <property type="entry name" value="Homodimeric domain of signal transducing histidine kinase"/>
    <property type="match status" value="1"/>
</dbReference>
<dbReference type="InterPro" id="IPR050351">
    <property type="entry name" value="BphY/WalK/GraS-like"/>
</dbReference>
<sequence>MALQQHRVPAELGQRRDEIDDVGSALNTLIDSVDTALSARSDSERRLREFVADASHELRTPLAAMRGYAEMLQLSEPLSPSGRDQLKRVMLQSGRMSDLVESLLLLARLDAAEQPEQLEQSATRAVPRRKQVDLGELVVDAAMDAHAAARSTTEGSTGLGLAIVRSVAQAHGGDVVIETRPGRTVFTVTLPTDNSYLKE</sequence>
<reference evidence="12 13" key="1">
    <citation type="submission" date="2023-04" db="EMBL/GenBank/DDBJ databases">
        <title>Funneling lignin-derived compounds into biodiesel using alkali-halophilic Citricoccus sp. P2.</title>
        <authorList>
            <person name="Luo C.-B."/>
        </authorList>
    </citation>
    <scope>NUCLEOTIDE SEQUENCE [LARGE SCALE GENOMIC DNA]</scope>
    <source>
        <strain evidence="12 13">P2</strain>
    </source>
</reference>
<dbReference type="SUPFAM" id="SSF55874">
    <property type="entry name" value="ATPase domain of HSP90 chaperone/DNA topoisomerase II/histidine kinase"/>
    <property type="match status" value="1"/>
</dbReference>
<dbReference type="InterPro" id="IPR004358">
    <property type="entry name" value="Sig_transdc_His_kin-like_C"/>
</dbReference>
<evidence type="ECO:0000256" key="1">
    <source>
        <dbReference type="ARBA" id="ARBA00000085"/>
    </source>
</evidence>
<evidence type="ECO:0000256" key="10">
    <source>
        <dbReference type="ARBA" id="ARBA00039401"/>
    </source>
</evidence>
<evidence type="ECO:0000313" key="13">
    <source>
        <dbReference type="Proteomes" id="UP001219037"/>
    </source>
</evidence>
<comment type="catalytic activity">
    <reaction evidence="1">
        <text>ATP + protein L-histidine = ADP + protein N-phospho-L-histidine.</text>
        <dbReference type="EC" id="2.7.13.3"/>
    </reaction>
</comment>
<dbReference type="InterPro" id="IPR036097">
    <property type="entry name" value="HisK_dim/P_sf"/>
</dbReference>
<feature type="domain" description="Signal transduction histidine kinase dimerisation/phosphoacceptor" evidence="11">
    <location>
        <begin position="46"/>
        <end position="112"/>
    </location>
</feature>
<evidence type="ECO:0000256" key="7">
    <source>
        <dbReference type="ARBA" id="ARBA00022777"/>
    </source>
</evidence>
<keyword evidence="6" id="KW-0547">Nucleotide-binding</keyword>
<dbReference type="InterPro" id="IPR003661">
    <property type="entry name" value="HisK_dim/P_dom"/>
</dbReference>
<keyword evidence="7 12" id="KW-0418">Kinase</keyword>
<accession>A0ABY8H780</accession>
<keyword evidence="8" id="KW-0067">ATP-binding</keyword>
<keyword evidence="13" id="KW-1185">Reference proteome</keyword>
<protein>
    <recommendedName>
        <fullName evidence="10">Sensor-like histidine kinase SenX3</fullName>
        <ecNumber evidence="3">2.7.13.3</ecNumber>
    </recommendedName>
</protein>
<dbReference type="Gene3D" id="3.30.565.10">
    <property type="entry name" value="Histidine kinase-like ATPase, C-terminal domain"/>
    <property type="match status" value="1"/>
</dbReference>
<dbReference type="PANTHER" id="PTHR42878">
    <property type="entry name" value="TWO-COMPONENT HISTIDINE KINASE"/>
    <property type="match status" value="1"/>
</dbReference>
<dbReference type="InterPro" id="IPR003594">
    <property type="entry name" value="HATPase_dom"/>
</dbReference>
<evidence type="ECO:0000256" key="5">
    <source>
        <dbReference type="ARBA" id="ARBA00022679"/>
    </source>
</evidence>
<dbReference type="Pfam" id="PF00512">
    <property type="entry name" value="HisKA"/>
    <property type="match status" value="1"/>
</dbReference>
<dbReference type="PRINTS" id="PR00344">
    <property type="entry name" value="BCTRLSENSOR"/>
</dbReference>
<dbReference type="PANTHER" id="PTHR42878:SF7">
    <property type="entry name" value="SENSOR HISTIDINE KINASE GLRK"/>
    <property type="match status" value="1"/>
</dbReference>
<evidence type="ECO:0000256" key="3">
    <source>
        <dbReference type="ARBA" id="ARBA00012438"/>
    </source>
</evidence>
<evidence type="ECO:0000256" key="6">
    <source>
        <dbReference type="ARBA" id="ARBA00022741"/>
    </source>
</evidence>
<evidence type="ECO:0000313" key="12">
    <source>
        <dbReference type="EMBL" id="WFP16472.1"/>
    </source>
</evidence>
<keyword evidence="4" id="KW-0597">Phosphoprotein</keyword>
<dbReference type="EMBL" id="CP121252">
    <property type="protein sequence ID" value="WFP16472.1"/>
    <property type="molecule type" value="Genomic_DNA"/>
</dbReference>